<proteinExistence type="predicted"/>
<dbReference type="Pfam" id="PF05076">
    <property type="entry name" value="SUFU"/>
    <property type="match status" value="1"/>
</dbReference>
<evidence type="ECO:0000313" key="2">
    <source>
        <dbReference type="EMBL" id="GCB28401.1"/>
    </source>
</evidence>
<dbReference type="EMBL" id="BHVZ01000001">
    <property type="protein sequence ID" value="GCB28401.1"/>
    <property type="molecule type" value="Genomic_DNA"/>
</dbReference>
<keyword evidence="3" id="KW-1185">Reference proteome</keyword>
<dbReference type="Proteomes" id="UP000287361">
    <property type="component" value="Unassembled WGS sequence"/>
</dbReference>
<name>A0A401LA12_9FIRM</name>
<dbReference type="InterPro" id="IPR020941">
    <property type="entry name" value="SUFU-like_domain"/>
</dbReference>
<evidence type="ECO:0000259" key="1">
    <source>
        <dbReference type="Pfam" id="PF05076"/>
    </source>
</evidence>
<feature type="domain" description="Suppressor of fused-like" evidence="1">
    <location>
        <begin position="61"/>
        <end position="227"/>
    </location>
</feature>
<evidence type="ECO:0000313" key="3">
    <source>
        <dbReference type="Proteomes" id="UP000287361"/>
    </source>
</evidence>
<dbReference type="OrthoDB" id="4827574at2"/>
<gene>
    <name evidence="2" type="ORF">KGMB03357_00620</name>
</gene>
<dbReference type="AlphaFoldDB" id="A0A401LA12"/>
<comment type="caution">
    <text evidence="2">The sequence shown here is derived from an EMBL/GenBank/DDBJ whole genome shotgun (WGS) entry which is preliminary data.</text>
</comment>
<protein>
    <recommendedName>
        <fullName evidence="1">Suppressor of fused-like domain-containing protein</fullName>
    </recommendedName>
</protein>
<sequence>MAEEKKIENAVYEYDVLEERTERRPATVTPYEREICQHMEGLFPHRVTRVYREIDSEFLSVNVFVMKAPTKKDFHVLYTTGMSAMPMKLPQEFLPKYKDLERAELLLFLPAEWDILTGYETDADVPDRLWWPVRLMKYLARFPHEFKTWLGWGHTLPNSADCVPYDESTKLCGAMLGALQENISMFRTEDDTQINMYCVIPLYKEEMEYQKAAGTEALMQKLSVLNGYGMIVFPDRPNVCAEEE</sequence>
<accession>A0A401LA12</accession>
<reference evidence="2 3" key="1">
    <citation type="submission" date="2018-10" db="EMBL/GenBank/DDBJ databases">
        <title>Draft Genome Sequence of Anaerotignum sp. KCTC 15736.</title>
        <authorList>
            <person name="Choi S.H."/>
            <person name="Kim J.S."/>
            <person name="Kang S.W."/>
            <person name="Lee J.S."/>
            <person name="Park S.H."/>
        </authorList>
    </citation>
    <scope>NUCLEOTIDE SEQUENCE [LARGE SCALE GENOMIC DNA]</scope>
    <source>
        <strain evidence="2 3">KCTC 15736</strain>
    </source>
</reference>
<organism evidence="2 3">
    <name type="scientific">Anaerotignum faecicola</name>
    <dbReference type="NCBI Taxonomy" id="2358141"/>
    <lineage>
        <taxon>Bacteria</taxon>
        <taxon>Bacillati</taxon>
        <taxon>Bacillota</taxon>
        <taxon>Clostridia</taxon>
        <taxon>Lachnospirales</taxon>
        <taxon>Anaerotignaceae</taxon>
        <taxon>Anaerotignum</taxon>
    </lineage>
</organism>